<protein>
    <submittedName>
        <fullName evidence="2">Uncharacterized protein</fullName>
    </submittedName>
</protein>
<evidence type="ECO:0000313" key="3">
    <source>
        <dbReference type="Proteomes" id="UP000286045"/>
    </source>
</evidence>
<accession>A0A439D0Q1</accession>
<gene>
    <name evidence="2" type="ORF">EKO27_g7064</name>
</gene>
<keyword evidence="3" id="KW-1185">Reference proteome</keyword>
<feature type="region of interest" description="Disordered" evidence="1">
    <location>
        <begin position="71"/>
        <end position="97"/>
    </location>
</feature>
<organism evidence="2 3">
    <name type="scientific">Xylaria grammica</name>
    <dbReference type="NCBI Taxonomy" id="363999"/>
    <lineage>
        <taxon>Eukaryota</taxon>
        <taxon>Fungi</taxon>
        <taxon>Dikarya</taxon>
        <taxon>Ascomycota</taxon>
        <taxon>Pezizomycotina</taxon>
        <taxon>Sordariomycetes</taxon>
        <taxon>Xylariomycetidae</taxon>
        <taxon>Xylariales</taxon>
        <taxon>Xylariaceae</taxon>
        <taxon>Xylaria</taxon>
    </lineage>
</organism>
<proteinExistence type="predicted"/>
<dbReference type="Proteomes" id="UP000286045">
    <property type="component" value="Unassembled WGS sequence"/>
</dbReference>
<feature type="compositionally biased region" description="Low complexity" evidence="1">
    <location>
        <begin position="80"/>
        <end position="91"/>
    </location>
</feature>
<dbReference type="AlphaFoldDB" id="A0A439D0Q1"/>
<evidence type="ECO:0000256" key="1">
    <source>
        <dbReference type="SAM" id="MobiDB-lite"/>
    </source>
</evidence>
<name>A0A439D0Q1_9PEZI</name>
<sequence>MARTTNKETLGTNLAVDAAVCRGEHHNIDNELFDQLISGSISRWIETQPNKEELYQDLFDHAFAKIHACRQNQRQRQAGPSTPSTHSTSITLKNEDGIPDGKFPCKYLEPYNSFEPQTSGLGTWVPMFMTKEEIYSTAPAMGRLDKSKSDSLLAFIRYLNPNYISFRADHVIKIVGTDGFTLPDMRSAKDTVRAWNNAREFGLRNSLIRALAAVSCFSHFRQFEKAVVRSQLLENPGSMRKYFEDSACAMFAELDNESCRHTESTVEKWRKIRNLGANLSVLARHFGGEGFLILFPLFELEVFLGKQLLGVHSTIALWKVLYDVLHSTEMGVFFKSMTRTIGTPLIHNCCGGPSLPQREYFQRLDAIRLQYSLPPISEFTPRLAASVLARKPGSAPFGYCDSLEAKHLTPNLPLTPLSLLQVAGNLEHGIVEYLIRKHLPREWAVIGREEISRPATKELLLCDYQGIMIPLSIDNGWTLFCYTNPIRSDTDHLIKLINPTKSYDRHHVALNMLSAWIPSHAPWAPNGLKVQLVKVVESQRTVEDDSGIHVILNAIAMARTGKPELRLLNEQICKGLRIKYFVHLLNDLQEVVNKEAMENIG</sequence>
<dbReference type="EMBL" id="RYZI01000222">
    <property type="protein sequence ID" value="RWA08034.1"/>
    <property type="molecule type" value="Genomic_DNA"/>
</dbReference>
<comment type="caution">
    <text evidence="2">The sequence shown here is derived from an EMBL/GenBank/DDBJ whole genome shotgun (WGS) entry which is preliminary data.</text>
</comment>
<evidence type="ECO:0000313" key="2">
    <source>
        <dbReference type="EMBL" id="RWA08034.1"/>
    </source>
</evidence>
<reference evidence="2 3" key="1">
    <citation type="submission" date="2018-12" db="EMBL/GenBank/DDBJ databases">
        <title>Draft genome sequence of Xylaria grammica IHI A82.</title>
        <authorList>
            <person name="Buettner E."/>
            <person name="Kellner H."/>
        </authorList>
    </citation>
    <scope>NUCLEOTIDE SEQUENCE [LARGE SCALE GENOMIC DNA]</scope>
    <source>
        <strain evidence="2 3">IHI A82</strain>
    </source>
</reference>